<dbReference type="RefSeq" id="WP_379513486.1">
    <property type="nucleotide sequence ID" value="NZ_JBHSPA010000011.1"/>
</dbReference>
<evidence type="ECO:0000313" key="3">
    <source>
        <dbReference type="Proteomes" id="UP001596058"/>
    </source>
</evidence>
<gene>
    <name evidence="2" type="ORF">ACFPZ3_08855</name>
</gene>
<dbReference type="CDD" id="cd13402">
    <property type="entry name" value="LT_TF-like"/>
    <property type="match status" value="1"/>
</dbReference>
<evidence type="ECO:0000259" key="1">
    <source>
        <dbReference type="Pfam" id="PF01464"/>
    </source>
</evidence>
<keyword evidence="3" id="KW-1185">Reference proteome</keyword>
<dbReference type="PANTHER" id="PTHR21525">
    <property type="entry name" value="MOTILE SPERM PROTEIN"/>
    <property type="match status" value="1"/>
</dbReference>
<dbReference type="InterPro" id="IPR036689">
    <property type="entry name" value="ESAT-6-like_sf"/>
</dbReference>
<comment type="caution">
    <text evidence="2">The sequence shown here is derived from an EMBL/GenBank/DDBJ whole genome shotgun (WGS) entry which is preliminary data.</text>
</comment>
<dbReference type="InterPro" id="IPR010310">
    <property type="entry name" value="T7SS_ESAT-6-like"/>
</dbReference>
<dbReference type="InterPro" id="IPR008258">
    <property type="entry name" value="Transglycosylase_SLT_dom_1"/>
</dbReference>
<reference evidence="3" key="1">
    <citation type="journal article" date="2019" name="Int. J. Syst. Evol. Microbiol.">
        <title>The Global Catalogue of Microorganisms (GCM) 10K type strain sequencing project: providing services to taxonomists for standard genome sequencing and annotation.</title>
        <authorList>
            <consortium name="The Broad Institute Genomics Platform"/>
            <consortium name="The Broad Institute Genome Sequencing Center for Infectious Disease"/>
            <person name="Wu L."/>
            <person name="Ma J."/>
        </authorList>
    </citation>
    <scope>NUCLEOTIDE SEQUENCE [LARGE SCALE GENOMIC DNA]</scope>
    <source>
        <strain evidence="3">CCUG 53903</strain>
    </source>
</reference>
<dbReference type="Gene3D" id="1.10.530.10">
    <property type="match status" value="1"/>
</dbReference>
<protein>
    <submittedName>
        <fullName evidence="2">Transglycosylase SLT domain-containing protein</fullName>
    </submittedName>
</protein>
<dbReference type="Proteomes" id="UP001596058">
    <property type="component" value="Unassembled WGS sequence"/>
</dbReference>
<evidence type="ECO:0000313" key="2">
    <source>
        <dbReference type="EMBL" id="MFC5823956.1"/>
    </source>
</evidence>
<dbReference type="SUPFAM" id="SSF140453">
    <property type="entry name" value="EsxAB dimer-like"/>
    <property type="match status" value="1"/>
</dbReference>
<sequence>MSAIDEVRAAPGGGELADLAAKVIGDPGAISAAAQAWSTAAGTGQEHTGALSAASAEVDGAWEGDSADAFTAYMGKVVSCGDRLRQALQECAGHLDAAARTLRDAEAQALDICHQYAAAAQEQRRTAQSQAQAVQNAAAAPPPIEDQVAQAMRPMLEQSRTALQRLVTETGSTLSDVAGKIDSALGTIPDVASELPEPDAQPFTPAQGKPIGWNPAQVDGQLTALAGGGGSTSGSGTVGFGGYGPSGPPPAGGGPAPQGQVADWINQAITILKANGVPADKMNPNDIWMIIRHESGGNPSAINNWDSNAAKGTPSKGLMQTIDPTFNSYKLAGHGDIYNPVDNIIAGVRYSIARYGSVSNVPGVVGMKTGGGYRGY</sequence>
<dbReference type="Gene3D" id="1.10.287.1060">
    <property type="entry name" value="ESAT-6-like"/>
    <property type="match status" value="1"/>
</dbReference>
<proteinExistence type="predicted"/>
<dbReference type="PANTHER" id="PTHR21525:SF9">
    <property type="entry name" value="CHANNEL_COLICIN DOMAIN-CONTAINING PROTEIN"/>
    <property type="match status" value="1"/>
</dbReference>
<dbReference type="EMBL" id="JBHSPA010000011">
    <property type="protein sequence ID" value="MFC5823956.1"/>
    <property type="molecule type" value="Genomic_DNA"/>
</dbReference>
<dbReference type="SUPFAM" id="SSF53955">
    <property type="entry name" value="Lysozyme-like"/>
    <property type="match status" value="1"/>
</dbReference>
<feature type="domain" description="Transglycosylase SLT" evidence="1">
    <location>
        <begin position="281"/>
        <end position="354"/>
    </location>
</feature>
<name>A0ABW1CGU4_9ACTN</name>
<dbReference type="Pfam" id="PF01464">
    <property type="entry name" value="SLT"/>
    <property type="match status" value="1"/>
</dbReference>
<organism evidence="2 3">
    <name type="scientific">Nonomuraea insulae</name>
    <dbReference type="NCBI Taxonomy" id="1616787"/>
    <lineage>
        <taxon>Bacteria</taxon>
        <taxon>Bacillati</taxon>
        <taxon>Actinomycetota</taxon>
        <taxon>Actinomycetes</taxon>
        <taxon>Streptosporangiales</taxon>
        <taxon>Streptosporangiaceae</taxon>
        <taxon>Nonomuraea</taxon>
    </lineage>
</organism>
<dbReference type="InterPro" id="IPR023346">
    <property type="entry name" value="Lysozyme-like_dom_sf"/>
</dbReference>
<accession>A0ABW1CGU4</accession>
<dbReference type="Pfam" id="PF06013">
    <property type="entry name" value="WXG100"/>
    <property type="match status" value="1"/>
</dbReference>